<reference evidence="2 3" key="1">
    <citation type="submission" date="2017-04" db="EMBL/GenBank/DDBJ databases">
        <title>Draft genome sequence of Tuber borchii Vittad., a whitish edible truffle.</title>
        <authorList>
            <consortium name="DOE Joint Genome Institute"/>
            <person name="Murat C."/>
            <person name="Kuo A."/>
            <person name="Barry K.W."/>
            <person name="Clum A."/>
            <person name="Dockter R.B."/>
            <person name="Fauchery L."/>
            <person name="Iotti M."/>
            <person name="Kohler A."/>
            <person name="Labutti K."/>
            <person name="Lindquist E.A."/>
            <person name="Lipzen A."/>
            <person name="Ohm R.A."/>
            <person name="Wang M."/>
            <person name="Grigoriev I.V."/>
            <person name="Zambonelli A."/>
            <person name="Martin F.M."/>
        </authorList>
    </citation>
    <scope>NUCLEOTIDE SEQUENCE [LARGE SCALE GENOMIC DNA]</scope>
    <source>
        <strain evidence="2 3">Tbo3840</strain>
    </source>
</reference>
<dbReference type="Proteomes" id="UP000244722">
    <property type="component" value="Unassembled WGS sequence"/>
</dbReference>
<name>A0A2T6ZVZ0_TUBBO</name>
<feature type="region of interest" description="Disordered" evidence="1">
    <location>
        <begin position="1"/>
        <end position="21"/>
    </location>
</feature>
<comment type="caution">
    <text evidence="2">The sequence shown here is derived from an EMBL/GenBank/DDBJ whole genome shotgun (WGS) entry which is preliminary data.</text>
</comment>
<sequence length="64" mass="6823">MDEGDEEEEEEGGGSRSVSVPIMLDRGDEWDVEAAIGAGRVVQVMFTAPKGALRVVNYDEPIGG</sequence>
<proteinExistence type="predicted"/>
<accession>A0A2T6ZVZ0</accession>
<dbReference type="EMBL" id="NESQ01000085">
    <property type="protein sequence ID" value="PUU79652.1"/>
    <property type="molecule type" value="Genomic_DNA"/>
</dbReference>
<protein>
    <submittedName>
        <fullName evidence="2">Uncharacterized protein</fullName>
    </submittedName>
</protein>
<keyword evidence="3" id="KW-1185">Reference proteome</keyword>
<evidence type="ECO:0000256" key="1">
    <source>
        <dbReference type="SAM" id="MobiDB-lite"/>
    </source>
</evidence>
<dbReference type="AlphaFoldDB" id="A0A2T6ZVZ0"/>
<feature type="compositionally biased region" description="Acidic residues" evidence="1">
    <location>
        <begin position="1"/>
        <end position="12"/>
    </location>
</feature>
<gene>
    <name evidence="2" type="ORF">B9Z19DRAFT_1081183</name>
</gene>
<evidence type="ECO:0000313" key="3">
    <source>
        <dbReference type="Proteomes" id="UP000244722"/>
    </source>
</evidence>
<organism evidence="2 3">
    <name type="scientific">Tuber borchii</name>
    <name type="common">White truffle</name>
    <dbReference type="NCBI Taxonomy" id="42251"/>
    <lineage>
        <taxon>Eukaryota</taxon>
        <taxon>Fungi</taxon>
        <taxon>Dikarya</taxon>
        <taxon>Ascomycota</taxon>
        <taxon>Pezizomycotina</taxon>
        <taxon>Pezizomycetes</taxon>
        <taxon>Pezizales</taxon>
        <taxon>Tuberaceae</taxon>
        <taxon>Tuber</taxon>
    </lineage>
</organism>
<evidence type="ECO:0000313" key="2">
    <source>
        <dbReference type="EMBL" id="PUU79652.1"/>
    </source>
</evidence>
<dbReference type="OrthoDB" id="205993at2759"/>